<proteinExistence type="predicted"/>
<comment type="caution">
    <text evidence="2">The sequence shown here is derived from an EMBL/GenBank/DDBJ whole genome shotgun (WGS) entry which is preliminary data.</text>
</comment>
<evidence type="ECO:0000313" key="2">
    <source>
        <dbReference type="EMBL" id="MCP1728575.1"/>
    </source>
</evidence>
<dbReference type="RefSeq" id="WP_253451073.1">
    <property type="nucleotide sequence ID" value="NZ_JALJYF010000003.1"/>
</dbReference>
<dbReference type="Gene3D" id="2.40.320.10">
    <property type="entry name" value="Hypothetical Protein Pfu-838710-001"/>
    <property type="match status" value="1"/>
</dbReference>
<dbReference type="EMBL" id="JALJYF010000003">
    <property type="protein sequence ID" value="MCP1728575.1"/>
    <property type="molecule type" value="Genomic_DNA"/>
</dbReference>
<keyword evidence="3" id="KW-1185">Reference proteome</keyword>
<dbReference type="InterPro" id="IPR023577">
    <property type="entry name" value="CYTH_domain"/>
</dbReference>
<accession>A0ABT1GCD8</accession>
<evidence type="ECO:0000313" key="3">
    <source>
        <dbReference type="Proteomes" id="UP001523550"/>
    </source>
</evidence>
<dbReference type="SMART" id="SM01118">
    <property type="entry name" value="CYTH"/>
    <property type="match status" value="1"/>
</dbReference>
<dbReference type="Pfam" id="PF01928">
    <property type="entry name" value="CYTH"/>
    <property type="match status" value="1"/>
</dbReference>
<gene>
    <name evidence="2" type="ORF">J2T60_002589</name>
</gene>
<protein>
    <submittedName>
        <fullName evidence="2">Adenylyl cyclase CyaB</fullName>
    </submittedName>
</protein>
<organism evidence="2 3">
    <name type="scientific">Natronospira proteinivora</name>
    <dbReference type="NCBI Taxonomy" id="1807133"/>
    <lineage>
        <taxon>Bacteria</taxon>
        <taxon>Pseudomonadati</taxon>
        <taxon>Pseudomonadota</taxon>
        <taxon>Gammaproteobacteria</taxon>
        <taxon>Natronospirales</taxon>
        <taxon>Natronospiraceae</taxon>
        <taxon>Natronospira</taxon>
    </lineage>
</organism>
<reference evidence="2 3" key="1">
    <citation type="submission" date="2022-03" db="EMBL/GenBank/DDBJ databases">
        <title>Genomic Encyclopedia of Type Strains, Phase III (KMG-III): the genomes of soil and plant-associated and newly described type strains.</title>
        <authorList>
            <person name="Whitman W."/>
        </authorList>
    </citation>
    <scope>NUCLEOTIDE SEQUENCE [LARGE SCALE GENOMIC DNA]</scope>
    <source>
        <strain evidence="2 3">BSker1</strain>
    </source>
</reference>
<name>A0ABT1GCD8_9GAMM</name>
<sequence>MARNIEIKARARDFESQESVAARLADGPGVLIEQEDTFFHVALGRLKLREFGDGSGELIQYERPDSLEPAESSYVRSPVGEPDSLKAALAASLGVRAVVKKRRTLFLAGQTRIHLDEVAGLGRFIELEVVLRAEQSEGEGRQIADRMMASLGIEPSDLIAGAYVDLLEAEGGSDGVKSSG</sequence>
<dbReference type="SUPFAM" id="SSF55154">
    <property type="entry name" value="CYTH-like phosphatases"/>
    <property type="match status" value="1"/>
</dbReference>
<dbReference type="PROSITE" id="PS51707">
    <property type="entry name" value="CYTH"/>
    <property type="match status" value="1"/>
</dbReference>
<dbReference type="PANTHER" id="PTHR21028">
    <property type="entry name" value="SI:CH211-156B7.4"/>
    <property type="match status" value="1"/>
</dbReference>
<feature type="domain" description="CYTH" evidence="1">
    <location>
        <begin position="2"/>
        <end position="169"/>
    </location>
</feature>
<dbReference type="Proteomes" id="UP001523550">
    <property type="component" value="Unassembled WGS sequence"/>
</dbReference>
<dbReference type="PANTHER" id="PTHR21028:SF2">
    <property type="entry name" value="CYTH DOMAIN-CONTAINING PROTEIN"/>
    <property type="match status" value="1"/>
</dbReference>
<dbReference type="InterPro" id="IPR008173">
    <property type="entry name" value="Adenylyl_cyclase_CyaB"/>
</dbReference>
<dbReference type="CDD" id="cd07890">
    <property type="entry name" value="CYTH-like_AC_IV-like"/>
    <property type="match status" value="1"/>
</dbReference>
<dbReference type="InterPro" id="IPR033469">
    <property type="entry name" value="CYTH-like_dom_sf"/>
</dbReference>
<evidence type="ECO:0000259" key="1">
    <source>
        <dbReference type="PROSITE" id="PS51707"/>
    </source>
</evidence>